<dbReference type="OrthoDB" id="435038at2759"/>
<accession>A0A811KRQ1</accession>
<dbReference type="EMBL" id="CAJFCW020000003">
    <property type="protein sequence ID" value="CAG9108319.1"/>
    <property type="molecule type" value="Genomic_DNA"/>
</dbReference>
<dbReference type="PANTHER" id="PTHR22981:SF7">
    <property type="entry name" value="3-HYDROXYISOBUTYRATE DEHYDROGENASE, MITOCHONDRIAL"/>
    <property type="match status" value="1"/>
</dbReference>
<dbReference type="EMBL" id="CAJFDH010000003">
    <property type="protein sequence ID" value="CAD5217709.1"/>
    <property type="molecule type" value="Genomic_DNA"/>
</dbReference>
<reference evidence="3" key="1">
    <citation type="submission" date="2020-09" db="EMBL/GenBank/DDBJ databases">
        <authorList>
            <person name="Kikuchi T."/>
        </authorList>
    </citation>
    <scope>NUCLEOTIDE SEQUENCE</scope>
    <source>
        <strain evidence="3">SH1</strain>
    </source>
</reference>
<keyword evidence="4" id="KW-1185">Reference proteome</keyword>
<dbReference type="Proteomes" id="UP000614601">
    <property type="component" value="Unassembled WGS sequence"/>
</dbReference>
<protein>
    <submittedName>
        <fullName evidence="3">Uncharacterized protein</fullName>
    </submittedName>
</protein>
<organism evidence="3 4">
    <name type="scientific">Bursaphelenchus okinawaensis</name>
    <dbReference type="NCBI Taxonomy" id="465554"/>
    <lineage>
        <taxon>Eukaryota</taxon>
        <taxon>Metazoa</taxon>
        <taxon>Ecdysozoa</taxon>
        <taxon>Nematoda</taxon>
        <taxon>Chromadorea</taxon>
        <taxon>Rhabditida</taxon>
        <taxon>Tylenchina</taxon>
        <taxon>Tylenchomorpha</taxon>
        <taxon>Aphelenchoidea</taxon>
        <taxon>Aphelenchoididae</taxon>
        <taxon>Bursaphelenchus</taxon>
    </lineage>
</organism>
<dbReference type="SUPFAM" id="SSF48179">
    <property type="entry name" value="6-phosphogluconate dehydrogenase C-terminal domain-like"/>
    <property type="match status" value="1"/>
</dbReference>
<sequence>MKEGILPDLPEPEVRKNLRAWTVPKNVSKYCQHKFGPLLEYGQLQSGARCQRASRNYVGGLGNKLIAKDFGLAQNASTEVGVPTPLGLLAHQIYRVLANNNQFGDKDFGFVYQFLKTLTNNRRYCYRIRNVVE</sequence>
<comment type="caution">
    <text evidence="3">The sequence shown here is derived from an EMBL/GenBank/DDBJ whole genome shotgun (WGS) entry which is preliminary data.</text>
</comment>
<evidence type="ECO:0000256" key="2">
    <source>
        <dbReference type="ARBA" id="ARBA00023027"/>
    </source>
</evidence>
<proteinExistence type="predicted"/>
<dbReference type="PANTHER" id="PTHR22981">
    <property type="entry name" value="3-HYDROXYISOBUTYRATE DEHYDROGENASE-RELATED"/>
    <property type="match status" value="1"/>
</dbReference>
<dbReference type="GO" id="GO:0006574">
    <property type="term" value="P:L-valine catabolic process"/>
    <property type="evidence" value="ECO:0007669"/>
    <property type="project" value="TreeGrafter"/>
</dbReference>
<dbReference type="Proteomes" id="UP000783686">
    <property type="component" value="Unassembled WGS sequence"/>
</dbReference>
<dbReference type="Gene3D" id="1.10.1040.10">
    <property type="entry name" value="N-(1-d-carboxylethyl)-l-norvaline Dehydrogenase, domain 2"/>
    <property type="match status" value="1"/>
</dbReference>
<dbReference type="AlphaFoldDB" id="A0A811KRQ1"/>
<keyword evidence="2" id="KW-0520">NAD</keyword>
<gene>
    <name evidence="3" type="ORF">BOKJ2_LOCUS7223</name>
</gene>
<name>A0A811KRQ1_9BILA</name>
<evidence type="ECO:0000313" key="4">
    <source>
        <dbReference type="Proteomes" id="UP000614601"/>
    </source>
</evidence>
<dbReference type="InterPro" id="IPR013328">
    <property type="entry name" value="6PGD_dom2"/>
</dbReference>
<evidence type="ECO:0000313" key="3">
    <source>
        <dbReference type="EMBL" id="CAD5217709.1"/>
    </source>
</evidence>
<keyword evidence="1" id="KW-0560">Oxidoreductase</keyword>
<dbReference type="GO" id="GO:0005739">
    <property type="term" value="C:mitochondrion"/>
    <property type="evidence" value="ECO:0007669"/>
    <property type="project" value="TreeGrafter"/>
</dbReference>
<dbReference type="GO" id="GO:0008442">
    <property type="term" value="F:3-hydroxyisobutyrate dehydrogenase activity"/>
    <property type="evidence" value="ECO:0007669"/>
    <property type="project" value="TreeGrafter"/>
</dbReference>
<dbReference type="InterPro" id="IPR008927">
    <property type="entry name" value="6-PGluconate_DH-like_C_sf"/>
</dbReference>
<evidence type="ECO:0000256" key="1">
    <source>
        <dbReference type="ARBA" id="ARBA00023002"/>
    </source>
</evidence>